<evidence type="ECO:0000313" key="1">
    <source>
        <dbReference type="EMBL" id="KIJ97768.1"/>
    </source>
</evidence>
<evidence type="ECO:0000313" key="2">
    <source>
        <dbReference type="Proteomes" id="UP000054477"/>
    </source>
</evidence>
<gene>
    <name evidence="1" type="ORF">K443DRAFT_105114</name>
</gene>
<dbReference type="Proteomes" id="UP000054477">
    <property type="component" value="Unassembled WGS sequence"/>
</dbReference>
<keyword evidence="2" id="KW-1185">Reference proteome</keyword>
<reference evidence="1 2" key="1">
    <citation type="submission" date="2014-04" db="EMBL/GenBank/DDBJ databases">
        <authorList>
            <consortium name="DOE Joint Genome Institute"/>
            <person name="Kuo A."/>
            <person name="Kohler A."/>
            <person name="Nagy L.G."/>
            <person name="Floudas D."/>
            <person name="Copeland A."/>
            <person name="Barry K.W."/>
            <person name="Cichocki N."/>
            <person name="Veneault-Fourrey C."/>
            <person name="LaButti K."/>
            <person name="Lindquist E.A."/>
            <person name="Lipzen A."/>
            <person name="Lundell T."/>
            <person name="Morin E."/>
            <person name="Murat C."/>
            <person name="Sun H."/>
            <person name="Tunlid A."/>
            <person name="Henrissat B."/>
            <person name="Grigoriev I.V."/>
            <person name="Hibbett D.S."/>
            <person name="Martin F."/>
            <person name="Nordberg H.P."/>
            <person name="Cantor M.N."/>
            <person name="Hua S.X."/>
        </authorList>
    </citation>
    <scope>NUCLEOTIDE SEQUENCE [LARGE SCALE GENOMIC DNA]</scope>
    <source>
        <strain evidence="1 2">LaAM-08-1</strain>
    </source>
</reference>
<dbReference type="AlphaFoldDB" id="A0A0C9X8M2"/>
<reference evidence="2" key="2">
    <citation type="submission" date="2015-01" db="EMBL/GenBank/DDBJ databases">
        <title>Evolutionary Origins and Diversification of the Mycorrhizal Mutualists.</title>
        <authorList>
            <consortium name="DOE Joint Genome Institute"/>
            <consortium name="Mycorrhizal Genomics Consortium"/>
            <person name="Kohler A."/>
            <person name="Kuo A."/>
            <person name="Nagy L.G."/>
            <person name="Floudas D."/>
            <person name="Copeland A."/>
            <person name="Barry K.W."/>
            <person name="Cichocki N."/>
            <person name="Veneault-Fourrey C."/>
            <person name="LaButti K."/>
            <person name="Lindquist E.A."/>
            <person name="Lipzen A."/>
            <person name="Lundell T."/>
            <person name="Morin E."/>
            <person name="Murat C."/>
            <person name="Riley R."/>
            <person name="Ohm R."/>
            <person name="Sun H."/>
            <person name="Tunlid A."/>
            <person name="Henrissat B."/>
            <person name="Grigoriev I.V."/>
            <person name="Hibbett D.S."/>
            <person name="Martin F."/>
        </authorList>
    </citation>
    <scope>NUCLEOTIDE SEQUENCE [LARGE SCALE GENOMIC DNA]</scope>
    <source>
        <strain evidence="2">LaAM-08-1</strain>
    </source>
</reference>
<name>A0A0C9X8M2_9AGAR</name>
<sequence>MPDHTQNTVGILILHPIIAPDLFSYQWAPELTHNVLTYLDSDDVARMACVGNSFQAEAERLLSRRRANWEKSLWKPDMYRRVVDADPTTTHSGQGRLQELIFWCPDRDTLDTIVTDQLCEGLLLMTSLKHLTIRLPDEPEFDVLETINSTLARCTFSLKTLYLPEYLELFPWILNQTELEIIAVYTSNYFWGFNKDKHLSCQRWLSSSPCFRNPPTFFILSREDQEINIISVFLTFSPGWSAELINDSLGRFYAIPQNITMFGLYVQTMDELDDEDILSIIRSISDHFLNIYTLLLFVGDCMIHLNPEALASALSFLTTVRDLYIEFWEKPSKDNQLAYFFDYQKLKLCKIWSEECQHPSLGYIGFPDSTYRRIDLGWHSEEPWEDFSD</sequence>
<evidence type="ECO:0008006" key="3">
    <source>
        <dbReference type="Google" id="ProtNLM"/>
    </source>
</evidence>
<proteinExistence type="predicted"/>
<accession>A0A0C9X8M2</accession>
<organism evidence="1 2">
    <name type="scientific">Laccaria amethystina LaAM-08-1</name>
    <dbReference type="NCBI Taxonomy" id="1095629"/>
    <lineage>
        <taxon>Eukaryota</taxon>
        <taxon>Fungi</taxon>
        <taxon>Dikarya</taxon>
        <taxon>Basidiomycota</taxon>
        <taxon>Agaricomycotina</taxon>
        <taxon>Agaricomycetes</taxon>
        <taxon>Agaricomycetidae</taxon>
        <taxon>Agaricales</taxon>
        <taxon>Agaricineae</taxon>
        <taxon>Hydnangiaceae</taxon>
        <taxon>Laccaria</taxon>
    </lineage>
</organism>
<protein>
    <recommendedName>
        <fullName evidence="3">F-box domain-containing protein</fullName>
    </recommendedName>
</protein>
<dbReference type="OrthoDB" id="3065666at2759"/>
<dbReference type="HOGENOM" id="CLU_721740_0_0_1"/>
<dbReference type="EMBL" id="KN838684">
    <property type="protein sequence ID" value="KIJ97768.1"/>
    <property type="molecule type" value="Genomic_DNA"/>
</dbReference>